<feature type="region of interest" description="Disordered" evidence="1">
    <location>
        <begin position="1"/>
        <end position="39"/>
    </location>
</feature>
<accession>A0A290XDG8</accession>
<keyword evidence="2" id="KW-1133">Transmembrane helix</keyword>
<evidence type="ECO:0008006" key="5">
    <source>
        <dbReference type="Google" id="ProtNLM"/>
    </source>
</evidence>
<name>A0A290XDG8_9GAMM</name>
<evidence type="ECO:0000313" key="4">
    <source>
        <dbReference type="Proteomes" id="UP000218968"/>
    </source>
</evidence>
<feature type="compositionally biased region" description="Basic and acidic residues" evidence="1">
    <location>
        <begin position="1"/>
        <end position="11"/>
    </location>
</feature>
<dbReference type="KEGG" id="lum:CNR27_06335"/>
<feature type="transmembrane region" description="Helical" evidence="2">
    <location>
        <begin position="186"/>
        <end position="205"/>
    </location>
</feature>
<dbReference type="AlphaFoldDB" id="A0A290XDG8"/>
<dbReference type="EMBL" id="CP023406">
    <property type="protein sequence ID" value="ATD67111.1"/>
    <property type="molecule type" value="Genomic_DNA"/>
</dbReference>
<feature type="transmembrane region" description="Helical" evidence="2">
    <location>
        <begin position="157"/>
        <end position="174"/>
    </location>
</feature>
<feature type="transmembrane region" description="Helical" evidence="2">
    <location>
        <begin position="101"/>
        <end position="122"/>
    </location>
</feature>
<organism evidence="3 4">
    <name type="scientific">Luteimonas chenhongjianii</name>
    <dbReference type="NCBI Taxonomy" id="2006110"/>
    <lineage>
        <taxon>Bacteria</taxon>
        <taxon>Pseudomonadati</taxon>
        <taxon>Pseudomonadota</taxon>
        <taxon>Gammaproteobacteria</taxon>
        <taxon>Lysobacterales</taxon>
        <taxon>Lysobacteraceae</taxon>
        <taxon>Luteimonas</taxon>
    </lineage>
</organism>
<gene>
    <name evidence="3" type="ORF">CNR27_06335</name>
</gene>
<feature type="transmembrane region" description="Helical" evidence="2">
    <location>
        <begin position="211"/>
        <end position="229"/>
    </location>
</feature>
<evidence type="ECO:0000256" key="1">
    <source>
        <dbReference type="SAM" id="MobiDB-lite"/>
    </source>
</evidence>
<proteinExistence type="predicted"/>
<dbReference type="InterPro" id="IPR021125">
    <property type="entry name" value="DUF2127"/>
</dbReference>
<keyword evidence="2" id="KW-0472">Membrane</keyword>
<protein>
    <recommendedName>
        <fullName evidence="5">DUF2127 domain-containing protein</fullName>
    </recommendedName>
</protein>
<keyword evidence="4" id="KW-1185">Reference proteome</keyword>
<evidence type="ECO:0000256" key="2">
    <source>
        <dbReference type="SAM" id="Phobius"/>
    </source>
</evidence>
<reference evidence="4" key="1">
    <citation type="submission" date="2017-09" db="EMBL/GenBank/DDBJ databases">
        <title>Luteimonas liuhanmingii sp.nov., isolated from the intestinal contents of Tibetan Plateau Pika in Yushu, Qinghai Province, China.</title>
        <authorList>
            <person name="Gui Z."/>
        </authorList>
    </citation>
    <scope>NUCLEOTIDE SEQUENCE [LARGE SCALE GENOMIC DNA]</scope>
    <source>
        <strain evidence="4">100111</strain>
    </source>
</reference>
<dbReference type="Pfam" id="PF09900">
    <property type="entry name" value="DUF2127"/>
    <property type="match status" value="1"/>
</dbReference>
<keyword evidence="2" id="KW-0812">Transmembrane</keyword>
<sequence>MRRDARCDPTRGHRAGGSDHAPASDPRIPRSRPAGAGLARGRGLHRCYVPDRTLRAAVQPRRPLRGLGHVAVDWHHAAAASGDAVSVSDLASASERALRGIALFEFAKGGLAVVVVAALATIGPEALQHDIAAILGRLGIHRPNAGPTLLDAITPHTVHMAIAIATIYASLRLLEGWGLWRRRAWASWLGAIGTAAYLPFELYALWQHPAWVTWGVFLLNLAVVLLLVADIHRRRRAA</sequence>
<evidence type="ECO:0000313" key="3">
    <source>
        <dbReference type="EMBL" id="ATD67111.1"/>
    </source>
</evidence>
<dbReference type="Proteomes" id="UP000218968">
    <property type="component" value="Chromosome"/>
</dbReference>